<protein>
    <recommendedName>
        <fullName evidence="4">Transcriptional regulator</fullName>
    </recommendedName>
</protein>
<dbReference type="Proteomes" id="UP001233360">
    <property type="component" value="Unassembled WGS sequence"/>
</dbReference>
<evidence type="ECO:0008006" key="4">
    <source>
        <dbReference type="Google" id="ProtNLM"/>
    </source>
</evidence>
<comment type="caution">
    <text evidence="2">The sequence shown here is derived from an EMBL/GenBank/DDBJ whole genome shotgun (WGS) entry which is preliminary data.</text>
</comment>
<accession>A0ABU0USH3</accession>
<feature type="region of interest" description="Disordered" evidence="1">
    <location>
        <begin position="33"/>
        <end position="66"/>
    </location>
</feature>
<evidence type="ECO:0000256" key="1">
    <source>
        <dbReference type="SAM" id="MobiDB-lite"/>
    </source>
</evidence>
<evidence type="ECO:0000313" key="2">
    <source>
        <dbReference type="EMBL" id="MDQ1207248.1"/>
    </source>
</evidence>
<dbReference type="RefSeq" id="WP_307001332.1">
    <property type="nucleotide sequence ID" value="NZ_JAUTBK010000002.1"/>
</dbReference>
<keyword evidence="3" id="KW-1185">Reference proteome</keyword>
<sequence length="142" mass="16406">MIDQLNTLIKPSLSNEIEAWLAEGNSITYLSTSKTQKEDKSFNNRPIKPAKNEKYQRDVKHRATRPEQQAKWSDVLVLKNWLEAKVGRMEALGKEVNLNPAYLSQIKNSKRKCSKERMAELLEATKRVELTELVVKYCGEKQ</sequence>
<proteinExistence type="predicted"/>
<gene>
    <name evidence="2" type="ORF">QE380_000171</name>
</gene>
<reference evidence="2 3" key="1">
    <citation type="submission" date="2023-07" db="EMBL/GenBank/DDBJ databases">
        <title>Functional and genomic diversity of the sorghum phyllosphere microbiome.</title>
        <authorList>
            <person name="Shade A."/>
        </authorList>
    </citation>
    <scope>NUCLEOTIDE SEQUENCE [LARGE SCALE GENOMIC DNA]</scope>
    <source>
        <strain evidence="2 3">SORGH_AS_0887</strain>
    </source>
</reference>
<name>A0ABU0USH3_ACIBI</name>
<evidence type="ECO:0000313" key="3">
    <source>
        <dbReference type="Proteomes" id="UP001233360"/>
    </source>
</evidence>
<organism evidence="2 3">
    <name type="scientific">Acinetobacter baylyi</name>
    <dbReference type="NCBI Taxonomy" id="202950"/>
    <lineage>
        <taxon>Bacteria</taxon>
        <taxon>Pseudomonadati</taxon>
        <taxon>Pseudomonadota</taxon>
        <taxon>Gammaproteobacteria</taxon>
        <taxon>Moraxellales</taxon>
        <taxon>Moraxellaceae</taxon>
        <taxon>Acinetobacter</taxon>
    </lineage>
</organism>
<dbReference type="EMBL" id="JAUTBK010000002">
    <property type="protein sequence ID" value="MDQ1207248.1"/>
    <property type="molecule type" value="Genomic_DNA"/>
</dbReference>